<evidence type="ECO:0000259" key="2">
    <source>
        <dbReference type="Pfam" id="PF08268"/>
    </source>
</evidence>
<proteinExistence type="predicted"/>
<dbReference type="NCBIfam" id="TIGR01640">
    <property type="entry name" value="F_box_assoc_1"/>
    <property type="match status" value="1"/>
</dbReference>
<evidence type="ECO:0000313" key="4">
    <source>
        <dbReference type="Proteomes" id="UP000554482"/>
    </source>
</evidence>
<dbReference type="PANTHER" id="PTHR31672">
    <property type="entry name" value="BNACNNG10540D PROTEIN"/>
    <property type="match status" value="1"/>
</dbReference>
<feature type="region of interest" description="Disordered" evidence="1">
    <location>
        <begin position="25"/>
        <end position="44"/>
    </location>
</feature>
<dbReference type="Pfam" id="PF08268">
    <property type="entry name" value="FBA_3"/>
    <property type="match status" value="1"/>
</dbReference>
<dbReference type="EMBL" id="JABWDY010015284">
    <property type="protein sequence ID" value="KAF5196963.1"/>
    <property type="molecule type" value="Genomic_DNA"/>
</dbReference>
<dbReference type="AlphaFoldDB" id="A0A7J6WJ25"/>
<dbReference type="InterPro" id="IPR050796">
    <property type="entry name" value="SCF_F-box_component"/>
</dbReference>
<comment type="caution">
    <text evidence="3">The sequence shown here is derived from an EMBL/GenBank/DDBJ whole genome shotgun (WGS) entry which is preliminary data.</text>
</comment>
<evidence type="ECO:0000256" key="1">
    <source>
        <dbReference type="SAM" id="MobiDB-lite"/>
    </source>
</evidence>
<accession>A0A7J6WJ25</accession>
<sequence>MAMEQKTQQGHGELAKEQIIENNNTQLVSNHVEPSRQKAAIKKKNKRIEKNMKRYQMVKKSGESSVLPMPLIYDDILIRIPPEALLQNFRYVCHEWLYKISTQDFAQRNLPYSRPKFILLTTRYHFFGSKESKFEIFDMKEDKLIRDCSMGRWKGQARNSCRGLILVADENKKLNRFHVFNPLTMKLTISLPQCPSTCPHEDCTAWLAFDSSNNVFKVVHMYADQFGYEIWSLGIDTKWRVVPGPFEDIYDRPFNPGDFAWGDPIAVNDKVLHWNVNQARRYIISMDVTDELARKTSIPDYDERKPYELIEMGGNLGIMFIVSDSQKDIWILKDFQSEKWVKIHSIVSSSIQSSIRLRPRPQLHNLIPVLSLGNGEVILFKSSKKEVLYAYELKSSTLKMLNINFTDDQKLIVHVNSLISCDESQDSYPDSSNLARFNEAD</sequence>
<dbReference type="GO" id="GO:0016787">
    <property type="term" value="F:hydrolase activity"/>
    <property type="evidence" value="ECO:0007669"/>
    <property type="project" value="UniProtKB-KW"/>
</dbReference>
<protein>
    <submittedName>
        <fullName evidence="3">Glycoside hydrolase family 17, F-box domain-containing protein</fullName>
    </submittedName>
</protein>
<gene>
    <name evidence="3" type="ORF">FRX31_013451</name>
</gene>
<dbReference type="PANTHER" id="PTHR31672:SF11">
    <property type="entry name" value="F-BOX PROTEIN CPR1-LIKE ISOFORM X2"/>
    <property type="match status" value="1"/>
</dbReference>
<organism evidence="3 4">
    <name type="scientific">Thalictrum thalictroides</name>
    <name type="common">Rue-anemone</name>
    <name type="synonym">Anemone thalictroides</name>
    <dbReference type="NCBI Taxonomy" id="46969"/>
    <lineage>
        <taxon>Eukaryota</taxon>
        <taxon>Viridiplantae</taxon>
        <taxon>Streptophyta</taxon>
        <taxon>Embryophyta</taxon>
        <taxon>Tracheophyta</taxon>
        <taxon>Spermatophyta</taxon>
        <taxon>Magnoliopsida</taxon>
        <taxon>Ranunculales</taxon>
        <taxon>Ranunculaceae</taxon>
        <taxon>Thalictroideae</taxon>
        <taxon>Thalictrum</taxon>
    </lineage>
</organism>
<evidence type="ECO:0000313" key="3">
    <source>
        <dbReference type="EMBL" id="KAF5196963.1"/>
    </source>
</evidence>
<dbReference type="Proteomes" id="UP000554482">
    <property type="component" value="Unassembled WGS sequence"/>
</dbReference>
<keyword evidence="4" id="KW-1185">Reference proteome</keyword>
<keyword evidence="3" id="KW-0378">Hydrolase</keyword>
<name>A0A7J6WJ25_THATH</name>
<feature type="domain" description="F-box associated beta-propeller type 3" evidence="2">
    <location>
        <begin position="153"/>
        <end position="411"/>
    </location>
</feature>
<dbReference type="OrthoDB" id="1918594at2759"/>
<dbReference type="InterPro" id="IPR017451">
    <property type="entry name" value="F-box-assoc_interact_dom"/>
</dbReference>
<reference evidence="3 4" key="1">
    <citation type="submission" date="2020-06" db="EMBL/GenBank/DDBJ databases">
        <title>Transcriptomic and genomic resources for Thalictrum thalictroides and T. hernandezii: Facilitating candidate gene discovery in an emerging model plant lineage.</title>
        <authorList>
            <person name="Arias T."/>
            <person name="Riano-Pachon D.M."/>
            <person name="Di Stilio V.S."/>
        </authorList>
    </citation>
    <scope>NUCLEOTIDE SEQUENCE [LARGE SCALE GENOMIC DNA]</scope>
    <source>
        <strain evidence="4">cv. WT478/WT964</strain>
        <tissue evidence="3">Leaves</tissue>
    </source>
</reference>
<dbReference type="InterPro" id="IPR013187">
    <property type="entry name" value="F-box-assoc_dom_typ3"/>
</dbReference>